<dbReference type="PROSITE" id="PS50072">
    <property type="entry name" value="CSA_PPIASE_2"/>
    <property type="match status" value="1"/>
</dbReference>
<dbReference type="PRINTS" id="PR00153">
    <property type="entry name" value="CSAPPISMRASE"/>
</dbReference>
<dbReference type="SUPFAM" id="SSF50891">
    <property type="entry name" value="Cyclophilin-like"/>
    <property type="match status" value="1"/>
</dbReference>
<dbReference type="Pfam" id="PF00160">
    <property type="entry name" value="Pro_isomerase"/>
    <property type="match status" value="1"/>
</dbReference>
<dbReference type="GO" id="GO:0006457">
    <property type="term" value="P:protein folding"/>
    <property type="evidence" value="ECO:0007669"/>
    <property type="project" value="InterPro"/>
</dbReference>
<protein>
    <recommendedName>
        <fullName evidence="5">Peptidyl-prolyl cis-trans isomerase</fullName>
        <shortName evidence="5">PPIase</shortName>
        <ecNumber evidence="5">5.2.1.8</ecNumber>
    </recommendedName>
</protein>
<dbReference type="EMBL" id="JABBWM010000023">
    <property type="protein sequence ID" value="KAG2109675.1"/>
    <property type="molecule type" value="Genomic_DNA"/>
</dbReference>
<evidence type="ECO:0000313" key="7">
    <source>
        <dbReference type="EMBL" id="KAG2109675.1"/>
    </source>
</evidence>
<gene>
    <name evidence="7" type="ORF">F5147DRAFT_148620</name>
</gene>
<keyword evidence="5" id="KW-0697">Rotamase</keyword>
<dbReference type="InterPro" id="IPR020892">
    <property type="entry name" value="Cyclophilin-type_PPIase_CS"/>
</dbReference>
<dbReference type="PANTHER" id="PTHR45625">
    <property type="entry name" value="PEPTIDYL-PROLYL CIS-TRANS ISOMERASE-RELATED"/>
    <property type="match status" value="1"/>
</dbReference>
<keyword evidence="5" id="KW-0413">Isomerase</keyword>
<dbReference type="InterPro" id="IPR044666">
    <property type="entry name" value="Cyclophilin_A-like"/>
</dbReference>
<keyword evidence="3" id="KW-0539">Nucleus</keyword>
<evidence type="ECO:0000256" key="1">
    <source>
        <dbReference type="ARBA" id="ARBA00000971"/>
    </source>
</evidence>
<name>A0A9P7JUU8_9AGAM</name>
<dbReference type="OrthoDB" id="442970at2759"/>
<dbReference type="PROSITE" id="PS00170">
    <property type="entry name" value="CSA_PPIASE_1"/>
    <property type="match status" value="1"/>
</dbReference>
<dbReference type="GO" id="GO:0071013">
    <property type="term" value="C:catalytic step 2 spliceosome"/>
    <property type="evidence" value="ECO:0007669"/>
    <property type="project" value="TreeGrafter"/>
</dbReference>
<dbReference type="InterPro" id="IPR029000">
    <property type="entry name" value="Cyclophilin-like_dom_sf"/>
</dbReference>
<accession>A0A9P7JUU8</accession>
<dbReference type="Gene3D" id="2.40.100.10">
    <property type="entry name" value="Cyclophilin-like"/>
    <property type="match status" value="1"/>
</dbReference>
<dbReference type="Proteomes" id="UP000823399">
    <property type="component" value="Unassembled WGS sequence"/>
</dbReference>
<proteinExistence type="inferred from homology"/>
<keyword evidence="8" id="KW-1185">Reference proteome</keyword>
<sequence>MALPTNGRVIIDITAGEIEIELWSKETPRTCRNFIALALEGYYDGVIFHRIVPGFLVQTGDKTGTGGGGESFYGAKRCGCPLIPHPNSVDIASTSRWKA</sequence>
<dbReference type="GO" id="GO:0003755">
    <property type="term" value="F:peptidyl-prolyl cis-trans isomerase activity"/>
    <property type="evidence" value="ECO:0007669"/>
    <property type="project" value="UniProtKB-UniRule"/>
</dbReference>
<evidence type="ECO:0000256" key="4">
    <source>
        <dbReference type="ARBA" id="ARBA00038509"/>
    </source>
</evidence>
<evidence type="ECO:0000256" key="2">
    <source>
        <dbReference type="ARBA" id="ARBA00004123"/>
    </source>
</evidence>
<evidence type="ECO:0000256" key="3">
    <source>
        <dbReference type="ARBA" id="ARBA00023242"/>
    </source>
</evidence>
<dbReference type="EC" id="5.2.1.8" evidence="5"/>
<evidence type="ECO:0000256" key="5">
    <source>
        <dbReference type="RuleBase" id="RU363019"/>
    </source>
</evidence>
<dbReference type="RefSeq" id="XP_041293620.1">
    <property type="nucleotide sequence ID" value="XM_041428279.1"/>
</dbReference>
<comment type="catalytic activity">
    <reaction evidence="1 5">
        <text>[protein]-peptidylproline (omega=180) = [protein]-peptidylproline (omega=0)</text>
        <dbReference type="Rhea" id="RHEA:16237"/>
        <dbReference type="Rhea" id="RHEA-COMP:10747"/>
        <dbReference type="Rhea" id="RHEA-COMP:10748"/>
        <dbReference type="ChEBI" id="CHEBI:83833"/>
        <dbReference type="ChEBI" id="CHEBI:83834"/>
        <dbReference type="EC" id="5.2.1.8"/>
    </reaction>
</comment>
<comment type="caution">
    <text evidence="7">The sequence shown here is derived from an EMBL/GenBank/DDBJ whole genome shotgun (WGS) entry which is preliminary data.</text>
</comment>
<reference evidence="7" key="1">
    <citation type="journal article" date="2020" name="New Phytol.">
        <title>Comparative genomics reveals dynamic genome evolution in host specialist ectomycorrhizal fungi.</title>
        <authorList>
            <person name="Lofgren L.A."/>
            <person name="Nguyen N.H."/>
            <person name="Vilgalys R."/>
            <person name="Ruytinx J."/>
            <person name="Liao H.L."/>
            <person name="Branco S."/>
            <person name="Kuo A."/>
            <person name="LaButti K."/>
            <person name="Lipzen A."/>
            <person name="Andreopoulos W."/>
            <person name="Pangilinan J."/>
            <person name="Riley R."/>
            <person name="Hundley H."/>
            <person name="Na H."/>
            <person name="Barry K."/>
            <person name="Grigoriev I.V."/>
            <person name="Stajich J.E."/>
            <person name="Kennedy P.G."/>
        </authorList>
    </citation>
    <scope>NUCLEOTIDE SEQUENCE</scope>
    <source>
        <strain evidence="7">FC423</strain>
    </source>
</reference>
<organism evidence="7 8">
    <name type="scientific">Suillus discolor</name>
    <dbReference type="NCBI Taxonomy" id="1912936"/>
    <lineage>
        <taxon>Eukaryota</taxon>
        <taxon>Fungi</taxon>
        <taxon>Dikarya</taxon>
        <taxon>Basidiomycota</taxon>
        <taxon>Agaricomycotina</taxon>
        <taxon>Agaricomycetes</taxon>
        <taxon>Agaricomycetidae</taxon>
        <taxon>Boletales</taxon>
        <taxon>Suillineae</taxon>
        <taxon>Suillaceae</taxon>
        <taxon>Suillus</taxon>
    </lineage>
</organism>
<dbReference type="InterPro" id="IPR002130">
    <property type="entry name" value="Cyclophilin-type_PPIase_dom"/>
</dbReference>
<comment type="similarity">
    <text evidence="4">Belongs to the cyclophilin-type PPIase family. CWC27 subfamily.</text>
</comment>
<dbReference type="PANTHER" id="PTHR45625:SF6">
    <property type="entry name" value="SPLICEOSOME-ASSOCIATED PROTEIN CWC27 HOMOLOG"/>
    <property type="match status" value="1"/>
</dbReference>
<feature type="domain" description="PPIase cyclophilin-type" evidence="6">
    <location>
        <begin position="15"/>
        <end position="76"/>
    </location>
</feature>
<evidence type="ECO:0000259" key="6">
    <source>
        <dbReference type="PROSITE" id="PS50072"/>
    </source>
</evidence>
<comment type="subcellular location">
    <subcellularLocation>
        <location evidence="2">Nucleus</location>
    </subcellularLocation>
</comment>
<evidence type="ECO:0000313" key="8">
    <source>
        <dbReference type="Proteomes" id="UP000823399"/>
    </source>
</evidence>
<dbReference type="AlphaFoldDB" id="A0A9P7JUU8"/>
<comment type="function">
    <text evidence="5">PPIases accelerate the folding of proteins. It catalyzes the cis-trans isomerization of proline imidic peptide bonds in oligopeptides.</text>
</comment>
<dbReference type="GeneID" id="64690538"/>